<accession>Q0RX13</accession>
<dbReference type="KEGG" id="rha:RHA1_ro09130"/>
<dbReference type="Proteomes" id="UP000008710">
    <property type="component" value="Plasmid pRHL1"/>
</dbReference>
<sequence length="101" mass="10902">MGWSIADHMSTEFVTDAIEMAVRTRGGDIRGAIFQAIAGLNTPQPLSLMFAVVMRSVRIEDGWARVTTTPSPSRSSKDSKGTGFMGAAGHRKTAARTELFE</sequence>
<dbReference type="HOGENOM" id="CLU_2289465_0_0_11"/>
<evidence type="ECO:0000313" key="3">
    <source>
        <dbReference type="Proteomes" id="UP000008710"/>
    </source>
</evidence>
<protein>
    <submittedName>
        <fullName evidence="2">Uncharacterized protein</fullName>
    </submittedName>
</protein>
<reference evidence="3" key="1">
    <citation type="journal article" date="2006" name="Proc. Natl. Acad. Sci. U.S.A.">
        <title>The complete genome of Rhodococcus sp. RHA1 provides insights into a catabolic powerhouse.</title>
        <authorList>
            <person name="McLeod M.P."/>
            <person name="Warren R.L."/>
            <person name="Hsiao W.W.L."/>
            <person name="Araki N."/>
            <person name="Myhre M."/>
            <person name="Fernandes C."/>
            <person name="Miyazawa D."/>
            <person name="Wong W."/>
            <person name="Lillquist A.L."/>
            <person name="Wang D."/>
            <person name="Dosanjh M."/>
            <person name="Hara H."/>
            <person name="Petrescu A."/>
            <person name="Morin R.D."/>
            <person name="Yang G."/>
            <person name="Stott J.M."/>
            <person name="Schein J.E."/>
            <person name="Shin H."/>
            <person name="Smailus D."/>
            <person name="Siddiqui A.S."/>
            <person name="Marra M.A."/>
            <person name="Jones S.J.M."/>
            <person name="Holt R."/>
            <person name="Brinkman F.S.L."/>
            <person name="Miyauchi K."/>
            <person name="Fukuda M."/>
            <person name="Davies J.E."/>
            <person name="Mohn W.W."/>
            <person name="Eltis L.D."/>
        </authorList>
    </citation>
    <scope>NUCLEOTIDE SEQUENCE [LARGE SCALE GENOMIC DNA]</scope>
    <source>
        <strain evidence="3">RHA1</strain>
    </source>
</reference>
<evidence type="ECO:0000256" key="1">
    <source>
        <dbReference type="SAM" id="MobiDB-lite"/>
    </source>
</evidence>
<name>Q0RX13_RHOJR</name>
<dbReference type="AlphaFoldDB" id="Q0RX13"/>
<proteinExistence type="predicted"/>
<feature type="region of interest" description="Disordered" evidence="1">
    <location>
        <begin position="65"/>
        <end position="101"/>
    </location>
</feature>
<gene>
    <name evidence="2" type="ordered locus">RHA1_ro09130</name>
</gene>
<organism evidence="2 3">
    <name type="scientific">Rhodococcus jostii (strain RHA1)</name>
    <dbReference type="NCBI Taxonomy" id="101510"/>
    <lineage>
        <taxon>Bacteria</taxon>
        <taxon>Bacillati</taxon>
        <taxon>Actinomycetota</taxon>
        <taxon>Actinomycetes</taxon>
        <taxon>Mycobacteriales</taxon>
        <taxon>Nocardiaceae</taxon>
        <taxon>Rhodococcus</taxon>
    </lineage>
</organism>
<geneLocation type="plasmid" evidence="2 3">
    <name>pRHL1</name>
</geneLocation>
<dbReference type="EMBL" id="CP000432">
    <property type="protein sequence ID" value="ABH00173.1"/>
    <property type="molecule type" value="Genomic_DNA"/>
</dbReference>
<keyword evidence="2" id="KW-0614">Plasmid</keyword>
<evidence type="ECO:0000313" key="2">
    <source>
        <dbReference type="EMBL" id="ABH00173.1"/>
    </source>
</evidence>